<protein>
    <submittedName>
        <fullName evidence="1">Cytochrome c oxidase subunit I</fullName>
        <ecNumber evidence="1">1.9.3.1</ecNumber>
    </submittedName>
</protein>
<reference evidence="1" key="1">
    <citation type="submission" date="2016-02" db="EMBL/GenBank/DDBJ databases">
        <title>Molecular characterisation of agriculturally important insect-pest.</title>
        <authorList>
            <person name="Srinivasa Murthy K."/>
            <person name="Lubna S."/>
            <person name="Venkatesan T."/>
            <person name="Jalali S."/>
        </authorList>
    </citation>
    <scope>NUCLEOTIDE SEQUENCE</scope>
    <source>
        <strain evidence="1">Uddanpl TE-2</strain>
    </source>
</reference>
<gene>
    <name evidence="1" type="primary">COI</name>
</gene>
<dbReference type="GO" id="GO:0016491">
    <property type="term" value="F:oxidoreductase activity"/>
    <property type="evidence" value="ECO:0007669"/>
    <property type="project" value="UniProtKB-KW"/>
</dbReference>
<geneLocation type="mitochondrion" evidence="1"/>
<sequence>AWSSEKMAKCPDAPACAIPFASGGYTVHLVPAPLSTVLLVSSSVSDGGSSQNLMLFIRGNAMSGALSIKGTIQFQNPPMMMGMT</sequence>
<evidence type="ECO:0000313" key="1">
    <source>
        <dbReference type="EMBL" id="AMJ21979.1"/>
    </source>
</evidence>
<dbReference type="AlphaFoldDB" id="A0A140CVY0"/>
<organism evidence="1">
    <name type="scientific">Hypotermes xenotermitis</name>
    <dbReference type="NCBI Taxonomy" id="73855"/>
    <lineage>
        <taxon>Eukaryota</taxon>
        <taxon>Metazoa</taxon>
        <taxon>Ecdysozoa</taxon>
        <taxon>Arthropoda</taxon>
        <taxon>Hexapoda</taxon>
        <taxon>Insecta</taxon>
        <taxon>Pterygota</taxon>
        <taxon>Neoptera</taxon>
        <taxon>Polyneoptera</taxon>
        <taxon>Dictyoptera</taxon>
        <taxon>Blattodea</taxon>
        <taxon>Blattoidea</taxon>
        <taxon>Termitoidae</taxon>
        <taxon>Termitidae</taxon>
        <taxon>Macrotermitinae</taxon>
        <taxon>Hypotermes</taxon>
    </lineage>
</organism>
<feature type="non-terminal residue" evidence="1">
    <location>
        <position position="1"/>
    </location>
</feature>
<name>A0A140CVY0_9NEOP</name>
<keyword evidence="1" id="KW-0496">Mitochondrion</keyword>
<feature type="non-terminal residue" evidence="1">
    <location>
        <position position="84"/>
    </location>
</feature>
<proteinExistence type="predicted"/>
<dbReference type="EMBL" id="KU687341">
    <property type="protein sequence ID" value="AMJ21979.1"/>
    <property type="molecule type" value="Genomic_DNA"/>
</dbReference>
<dbReference type="EC" id="1.9.3.1" evidence="1"/>
<accession>A0A140CVY0</accession>
<keyword evidence="1" id="KW-0560">Oxidoreductase</keyword>